<protein>
    <recommendedName>
        <fullName evidence="2">DUF418 domain-containing protein</fullName>
    </recommendedName>
</protein>
<feature type="transmembrane region" description="Helical" evidence="1">
    <location>
        <begin position="323"/>
        <end position="342"/>
    </location>
</feature>
<feature type="transmembrane region" description="Helical" evidence="1">
    <location>
        <begin position="117"/>
        <end position="148"/>
    </location>
</feature>
<keyword evidence="1" id="KW-0472">Membrane</keyword>
<feature type="transmembrane region" description="Helical" evidence="1">
    <location>
        <begin position="21"/>
        <end position="41"/>
    </location>
</feature>
<dbReference type="Proteomes" id="UP000050488">
    <property type="component" value="Unassembled WGS sequence"/>
</dbReference>
<sequence>MAPPEERNNNHAVKKRFLAPDVARGLMLLSIALANVVMAWAPAGEAMAAAGLGGIRDGSVADKITVVLGTMFVHVRGLPMFSTLLGFGVGMISLSLLRRGYPRGKAQAVLAKRYAWLYLFGLIHMTFLFFGDIMLGYGLCGLVLTLFIGLSNKTLMWIAGVIWAVAAALNFGMGLFRGEPFVLASSYGEYVLNGLSMVFGATLAAPLMYSALLPPMIVGLLMARTLMLHEVPAHRRGLKIWAAIAFAFILLVGLPWGLAEIGVLPASWTTPLYALNQAAGFITGPGLVAAIALAVQPAQRRWDREGSMNPAIYSLVALGKRSMSGYVAQSVVFFVVILPFTLNIAEGMGATGKSLIAVGVWAVTVALAVLLERFGVSGPLEKLHRRLSYGKQGLQKQWAPQKN</sequence>
<dbReference type="STRING" id="1544413.Clow_00738"/>
<feature type="transmembrane region" description="Helical" evidence="1">
    <location>
        <begin position="278"/>
        <end position="295"/>
    </location>
</feature>
<gene>
    <name evidence="3" type="ORF">Clow_00738</name>
</gene>
<evidence type="ECO:0000313" key="4">
    <source>
        <dbReference type="Proteomes" id="UP000050488"/>
    </source>
</evidence>
<feature type="domain" description="DUF418" evidence="2">
    <location>
        <begin position="223"/>
        <end position="391"/>
    </location>
</feature>
<keyword evidence="1" id="KW-0812">Transmembrane</keyword>
<evidence type="ECO:0000256" key="1">
    <source>
        <dbReference type="SAM" id="Phobius"/>
    </source>
</evidence>
<accession>A0A0N8W0F2</accession>
<keyword evidence="4" id="KW-1185">Reference proteome</keyword>
<organism evidence="3 4">
    <name type="scientific">Corynebacterium lowii</name>
    <dbReference type="NCBI Taxonomy" id="1544413"/>
    <lineage>
        <taxon>Bacteria</taxon>
        <taxon>Bacillati</taxon>
        <taxon>Actinomycetota</taxon>
        <taxon>Actinomycetes</taxon>
        <taxon>Mycobacteriales</taxon>
        <taxon>Corynebacteriaceae</taxon>
        <taxon>Corynebacterium</taxon>
    </lineage>
</organism>
<dbReference type="RefSeq" id="WP_055176464.1">
    <property type="nucleotide sequence ID" value="NZ_JAUSQY010000001.1"/>
</dbReference>
<feature type="transmembrane region" description="Helical" evidence="1">
    <location>
        <begin position="240"/>
        <end position="258"/>
    </location>
</feature>
<dbReference type="InterPro" id="IPR007349">
    <property type="entry name" value="DUF418"/>
</dbReference>
<feature type="transmembrane region" description="Helical" evidence="1">
    <location>
        <begin position="78"/>
        <end position="97"/>
    </location>
</feature>
<dbReference type="EMBL" id="LKEV01000002">
    <property type="protein sequence ID" value="KQB86530.1"/>
    <property type="molecule type" value="Genomic_DNA"/>
</dbReference>
<evidence type="ECO:0000313" key="3">
    <source>
        <dbReference type="EMBL" id="KQB86530.1"/>
    </source>
</evidence>
<comment type="caution">
    <text evidence="3">The sequence shown here is derived from an EMBL/GenBank/DDBJ whole genome shotgun (WGS) entry which is preliminary data.</text>
</comment>
<dbReference type="Pfam" id="PF04235">
    <property type="entry name" value="DUF418"/>
    <property type="match status" value="1"/>
</dbReference>
<reference evidence="3 4" key="1">
    <citation type="submission" date="2015-10" db="EMBL/GenBank/DDBJ databases">
        <title>Corynebacteirum lowii and Corynebacterium oculi species nova, derived from human clinical disease and and emended description of Corynebacterium mastiditis.</title>
        <authorList>
            <person name="Bernard K."/>
            <person name="Pacheco A.L."/>
            <person name="Mcdougall C."/>
            <person name="Burtx T."/>
            <person name="Weibe D."/>
            <person name="Tyler S."/>
            <person name="Olson A.B."/>
            <person name="Cnockaert M."/>
            <person name="Eguchi H."/>
            <person name="Kuwahara T."/>
            <person name="Nakayama-Imaohji H."/>
            <person name="Boudewijins M."/>
            <person name="Van Hoecke F."/>
            <person name="Bernier A.-M."/>
            <person name="Vandamme P."/>
        </authorList>
    </citation>
    <scope>NUCLEOTIDE SEQUENCE [LARGE SCALE GENOMIC DNA]</scope>
    <source>
        <strain evidence="3 4">NML 130206</strain>
    </source>
</reference>
<feature type="transmembrane region" description="Helical" evidence="1">
    <location>
        <begin position="354"/>
        <end position="376"/>
    </location>
</feature>
<name>A0A0N8W0F2_9CORY</name>
<dbReference type="PANTHER" id="PTHR30590:SF2">
    <property type="entry name" value="INNER MEMBRANE PROTEIN"/>
    <property type="match status" value="1"/>
</dbReference>
<dbReference type="PANTHER" id="PTHR30590">
    <property type="entry name" value="INNER MEMBRANE PROTEIN"/>
    <property type="match status" value="1"/>
</dbReference>
<proteinExistence type="predicted"/>
<dbReference type="PATRIC" id="fig|1544413.3.peg.738"/>
<keyword evidence="1" id="KW-1133">Transmembrane helix</keyword>
<dbReference type="AlphaFoldDB" id="A0A0N8W0F2"/>
<dbReference type="InterPro" id="IPR052529">
    <property type="entry name" value="Bact_Transport_Assoc"/>
</dbReference>
<evidence type="ECO:0000259" key="2">
    <source>
        <dbReference type="Pfam" id="PF04235"/>
    </source>
</evidence>
<feature type="transmembrane region" description="Helical" evidence="1">
    <location>
        <begin position="154"/>
        <end position="175"/>
    </location>
</feature>